<protein>
    <submittedName>
        <fullName evidence="1">Uncharacterized protein</fullName>
    </submittedName>
</protein>
<proteinExistence type="predicted"/>
<sequence>MTHSVEYLYFRDYNAAMDTGRHLPAGTYHRCVTLHRFVQAPNAAAARRLAANGVQLTTGTLRAPDAYVVWIGAARPRIARYHHAGCADLWLVSTDVHALLRAAGPDTATEAAYLLVSVAEHATAADEFESEIQVLGEHGKAPRRIAA</sequence>
<dbReference type="Proteomes" id="UP000465609">
    <property type="component" value="Chromosome"/>
</dbReference>
<dbReference type="RefSeq" id="WP_138230342.1">
    <property type="nucleotide sequence ID" value="NZ_AP022577.1"/>
</dbReference>
<evidence type="ECO:0000313" key="1">
    <source>
        <dbReference type="EMBL" id="BBX87908.1"/>
    </source>
</evidence>
<reference evidence="1 2" key="1">
    <citation type="journal article" date="2019" name="Emerg. Microbes Infect.">
        <title>Comprehensive subspecies identification of 175 nontuberculous mycobacteria species based on 7547 genomic profiles.</title>
        <authorList>
            <person name="Matsumoto Y."/>
            <person name="Kinjo T."/>
            <person name="Motooka D."/>
            <person name="Nabeya D."/>
            <person name="Jung N."/>
            <person name="Uechi K."/>
            <person name="Horii T."/>
            <person name="Iida T."/>
            <person name="Fujita J."/>
            <person name="Nakamura S."/>
        </authorList>
    </citation>
    <scope>NUCLEOTIDE SEQUENCE [LARGE SCALE GENOMIC DNA]</scope>
    <source>
        <strain evidence="1 2">JCM 15296</strain>
    </source>
</reference>
<evidence type="ECO:0000313" key="2">
    <source>
        <dbReference type="Proteomes" id="UP000465609"/>
    </source>
</evidence>
<keyword evidence="2" id="KW-1185">Reference proteome</keyword>
<dbReference type="EMBL" id="AP022577">
    <property type="protein sequence ID" value="BBX87908.1"/>
    <property type="molecule type" value="Genomic_DNA"/>
</dbReference>
<gene>
    <name evidence="1" type="ORF">MAUB_57810</name>
</gene>
<accession>A0ABM7IM78</accession>
<name>A0ABM7IM78_9MYCO</name>
<organism evidence="1 2">
    <name type="scientific">Mycolicibacterium aubagnense</name>
    <dbReference type="NCBI Taxonomy" id="319707"/>
    <lineage>
        <taxon>Bacteria</taxon>
        <taxon>Bacillati</taxon>
        <taxon>Actinomycetota</taxon>
        <taxon>Actinomycetes</taxon>
        <taxon>Mycobacteriales</taxon>
        <taxon>Mycobacteriaceae</taxon>
        <taxon>Mycolicibacterium</taxon>
    </lineage>
</organism>